<evidence type="ECO:0000313" key="2">
    <source>
        <dbReference type="Proteomes" id="UP000189337"/>
    </source>
</evidence>
<dbReference type="AlphaFoldDB" id="A0AB73MRG0"/>
<evidence type="ECO:0000313" key="1">
    <source>
        <dbReference type="EMBL" id="ONF93684.1"/>
    </source>
</evidence>
<accession>A0AB73MRG0</accession>
<proteinExistence type="predicted"/>
<organism evidence="1 2">
    <name type="scientific">Leptospira santarosai</name>
    <dbReference type="NCBI Taxonomy" id="28183"/>
    <lineage>
        <taxon>Bacteria</taxon>
        <taxon>Pseudomonadati</taxon>
        <taxon>Spirochaetota</taxon>
        <taxon>Spirochaetia</taxon>
        <taxon>Leptospirales</taxon>
        <taxon>Leptospiraceae</taxon>
        <taxon>Leptospira</taxon>
    </lineage>
</organism>
<sequence length="69" mass="8332">MRYSAREYQSNQSSRMLFSSMLNYLMINMRKKIYCSSWVPYQASSQNLHDLYVVSSFDTQSLEQFLKWN</sequence>
<name>A0AB73MRG0_9LEPT</name>
<protein>
    <submittedName>
        <fullName evidence="1">Uncharacterized protein</fullName>
    </submittedName>
</protein>
<dbReference type="EMBL" id="MTSU01000004">
    <property type="protein sequence ID" value="ONF93684.1"/>
    <property type="molecule type" value="Genomic_DNA"/>
</dbReference>
<reference evidence="1 2" key="1">
    <citation type="submission" date="2017-01" db="EMBL/GenBank/DDBJ databases">
        <title>Comparative genomic analysis of Brazilian Leptospira santarosai.</title>
        <authorList>
            <person name="Moreno L.Z."/>
            <person name="Miraglia F."/>
            <person name="Kremer F.S."/>
            <person name="Eslabao M.R."/>
            <person name="Lilenbaum W."/>
            <person name="Dellagostin O.A."/>
            <person name="Moreno A.M."/>
        </authorList>
    </citation>
    <scope>NUCLEOTIDE SEQUENCE [LARGE SCALE GENOMIC DNA]</scope>
    <source>
        <strain evidence="1 2">M52/8-19</strain>
    </source>
</reference>
<comment type="caution">
    <text evidence="1">The sequence shown here is derived from an EMBL/GenBank/DDBJ whole genome shotgun (WGS) entry which is preliminary data.</text>
</comment>
<dbReference type="Proteomes" id="UP000189337">
    <property type="component" value="Unassembled WGS sequence"/>
</dbReference>
<gene>
    <name evidence="1" type="ORF">BWD14_06380</name>
</gene>